<dbReference type="STRING" id="945553.A0A0D2NFH8"/>
<evidence type="ECO:0000256" key="2">
    <source>
        <dbReference type="ARBA" id="ARBA00022737"/>
    </source>
</evidence>
<dbReference type="SMART" id="SM00355">
    <property type="entry name" value="ZnF_C2H2"/>
    <property type="match status" value="2"/>
</dbReference>
<dbReference type="PROSITE" id="PS50157">
    <property type="entry name" value="ZINC_FINGER_C2H2_2"/>
    <property type="match status" value="2"/>
</dbReference>
<dbReference type="PANTHER" id="PTHR23235:SF120">
    <property type="entry name" value="KRUPPEL-LIKE FACTOR 15"/>
    <property type="match status" value="1"/>
</dbReference>
<dbReference type="InterPro" id="IPR013087">
    <property type="entry name" value="Znf_C2H2_type"/>
</dbReference>
<name>A0A0D2NFH8_HYPSF</name>
<evidence type="ECO:0000313" key="8">
    <source>
        <dbReference type="EMBL" id="KJA15446.1"/>
    </source>
</evidence>
<evidence type="ECO:0000256" key="6">
    <source>
        <dbReference type="SAM" id="MobiDB-lite"/>
    </source>
</evidence>
<dbReference type="FunFam" id="3.30.160.60:FF:000065">
    <property type="entry name" value="B-cell CLL/lymphoma 6, member B"/>
    <property type="match status" value="1"/>
</dbReference>
<dbReference type="Proteomes" id="UP000054270">
    <property type="component" value="Unassembled WGS sequence"/>
</dbReference>
<evidence type="ECO:0000256" key="1">
    <source>
        <dbReference type="ARBA" id="ARBA00022723"/>
    </source>
</evidence>
<proteinExistence type="predicted"/>
<gene>
    <name evidence="8" type="ORF">HYPSUDRAFT_48371</name>
</gene>
<dbReference type="Pfam" id="PF00096">
    <property type="entry name" value="zf-C2H2"/>
    <property type="match status" value="2"/>
</dbReference>
<feature type="compositionally biased region" description="Polar residues" evidence="6">
    <location>
        <begin position="104"/>
        <end position="113"/>
    </location>
</feature>
<sequence length="276" mass="30362">MTILIFGNRSGVRYDHASPIIGYPESFQRTSTADEEDIPSGSTSGWVPPSESTSSTMPQGTRTEYMEDEGDMPRRFSRSGVMKLENILNAASIGYDPHPWPRSHSASPVQTQFAFEPSSPSSRSIARSQSPEESSSVKKKKVKMHRCPECQKDFPRPSGLRTHMNMHTKEKPFTCTFPGCSRAFSVVSNAKRHMRTHGVGLVPDDVESAPVPYVVGFEAPVVVPPVEPDTASHKSPVRLRWIYPGGDGRWIGSENDASIPDMGVMPQTSTSFFNSG</sequence>
<evidence type="ECO:0000313" key="9">
    <source>
        <dbReference type="Proteomes" id="UP000054270"/>
    </source>
</evidence>
<dbReference type="GO" id="GO:0008270">
    <property type="term" value="F:zinc ion binding"/>
    <property type="evidence" value="ECO:0007669"/>
    <property type="project" value="UniProtKB-KW"/>
</dbReference>
<evidence type="ECO:0000256" key="3">
    <source>
        <dbReference type="ARBA" id="ARBA00022771"/>
    </source>
</evidence>
<feature type="domain" description="C2H2-type" evidence="7">
    <location>
        <begin position="145"/>
        <end position="172"/>
    </location>
</feature>
<protein>
    <recommendedName>
        <fullName evidence="7">C2H2-type domain-containing protein</fullName>
    </recommendedName>
</protein>
<feature type="region of interest" description="Disordered" evidence="6">
    <location>
        <begin position="99"/>
        <end position="162"/>
    </location>
</feature>
<dbReference type="AlphaFoldDB" id="A0A0D2NFH8"/>
<dbReference type="EMBL" id="KN817644">
    <property type="protein sequence ID" value="KJA15446.1"/>
    <property type="molecule type" value="Genomic_DNA"/>
</dbReference>
<dbReference type="SUPFAM" id="SSF57667">
    <property type="entry name" value="beta-beta-alpha zinc fingers"/>
    <property type="match status" value="1"/>
</dbReference>
<keyword evidence="9" id="KW-1185">Reference proteome</keyword>
<dbReference type="FunFam" id="3.30.160.60:FF:000125">
    <property type="entry name" value="Putative zinc finger protein 143"/>
    <property type="match status" value="1"/>
</dbReference>
<dbReference type="GO" id="GO:0000978">
    <property type="term" value="F:RNA polymerase II cis-regulatory region sequence-specific DNA binding"/>
    <property type="evidence" value="ECO:0007669"/>
    <property type="project" value="UniProtKB-ARBA"/>
</dbReference>
<feature type="compositionally biased region" description="Basic and acidic residues" evidence="6">
    <location>
        <begin position="146"/>
        <end position="155"/>
    </location>
</feature>
<keyword evidence="3 5" id="KW-0863">Zinc-finger</keyword>
<dbReference type="Gene3D" id="3.30.160.60">
    <property type="entry name" value="Classic Zinc Finger"/>
    <property type="match status" value="2"/>
</dbReference>
<keyword evidence="1" id="KW-0479">Metal-binding</keyword>
<keyword evidence="2" id="KW-0677">Repeat</keyword>
<dbReference type="PANTHER" id="PTHR23235">
    <property type="entry name" value="KRUEPPEL-LIKE TRANSCRIPTION FACTOR"/>
    <property type="match status" value="1"/>
</dbReference>
<accession>A0A0D2NFH8</accession>
<feature type="region of interest" description="Disordered" evidence="6">
    <location>
        <begin position="25"/>
        <end position="65"/>
    </location>
</feature>
<keyword evidence="4" id="KW-0862">Zinc</keyword>
<evidence type="ECO:0000256" key="5">
    <source>
        <dbReference type="PROSITE-ProRule" id="PRU00042"/>
    </source>
</evidence>
<feature type="domain" description="C2H2-type" evidence="7">
    <location>
        <begin position="173"/>
        <end position="197"/>
    </location>
</feature>
<dbReference type="GO" id="GO:0000981">
    <property type="term" value="F:DNA-binding transcription factor activity, RNA polymerase II-specific"/>
    <property type="evidence" value="ECO:0007669"/>
    <property type="project" value="TreeGrafter"/>
</dbReference>
<dbReference type="PROSITE" id="PS00028">
    <property type="entry name" value="ZINC_FINGER_C2H2_1"/>
    <property type="match status" value="2"/>
</dbReference>
<dbReference type="InterPro" id="IPR036236">
    <property type="entry name" value="Znf_C2H2_sf"/>
</dbReference>
<evidence type="ECO:0000259" key="7">
    <source>
        <dbReference type="PROSITE" id="PS50157"/>
    </source>
</evidence>
<reference evidence="9" key="1">
    <citation type="submission" date="2014-04" db="EMBL/GenBank/DDBJ databases">
        <title>Evolutionary Origins and Diversification of the Mycorrhizal Mutualists.</title>
        <authorList>
            <consortium name="DOE Joint Genome Institute"/>
            <consortium name="Mycorrhizal Genomics Consortium"/>
            <person name="Kohler A."/>
            <person name="Kuo A."/>
            <person name="Nagy L.G."/>
            <person name="Floudas D."/>
            <person name="Copeland A."/>
            <person name="Barry K.W."/>
            <person name="Cichocki N."/>
            <person name="Veneault-Fourrey C."/>
            <person name="LaButti K."/>
            <person name="Lindquist E.A."/>
            <person name="Lipzen A."/>
            <person name="Lundell T."/>
            <person name="Morin E."/>
            <person name="Murat C."/>
            <person name="Riley R."/>
            <person name="Ohm R."/>
            <person name="Sun H."/>
            <person name="Tunlid A."/>
            <person name="Henrissat B."/>
            <person name="Grigoriev I.V."/>
            <person name="Hibbett D.S."/>
            <person name="Martin F."/>
        </authorList>
    </citation>
    <scope>NUCLEOTIDE SEQUENCE [LARGE SCALE GENOMIC DNA]</scope>
    <source>
        <strain evidence="9">FD-334 SS-4</strain>
    </source>
</reference>
<evidence type="ECO:0000256" key="4">
    <source>
        <dbReference type="ARBA" id="ARBA00022833"/>
    </source>
</evidence>
<feature type="compositionally biased region" description="Polar residues" evidence="6">
    <location>
        <begin position="40"/>
        <end position="62"/>
    </location>
</feature>
<organism evidence="8 9">
    <name type="scientific">Hypholoma sublateritium (strain FD-334 SS-4)</name>
    <dbReference type="NCBI Taxonomy" id="945553"/>
    <lineage>
        <taxon>Eukaryota</taxon>
        <taxon>Fungi</taxon>
        <taxon>Dikarya</taxon>
        <taxon>Basidiomycota</taxon>
        <taxon>Agaricomycotina</taxon>
        <taxon>Agaricomycetes</taxon>
        <taxon>Agaricomycetidae</taxon>
        <taxon>Agaricales</taxon>
        <taxon>Agaricineae</taxon>
        <taxon>Strophariaceae</taxon>
        <taxon>Hypholoma</taxon>
    </lineage>
</organism>
<feature type="compositionally biased region" description="Low complexity" evidence="6">
    <location>
        <begin position="117"/>
        <end position="131"/>
    </location>
</feature>
<dbReference type="OrthoDB" id="6077919at2759"/>